<gene>
    <name evidence="2" type="ORF">STSP2_00466</name>
</gene>
<dbReference type="KEGG" id="alus:STSP2_00466"/>
<name>A0A1U9NHB8_9BACT</name>
<proteinExistence type="predicted"/>
<keyword evidence="1" id="KW-1133">Transmembrane helix</keyword>
<dbReference type="EMBL" id="CP019791">
    <property type="protein sequence ID" value="AQT67323.1"/>
    <property type="molecule type" value="Genomic_DNA"/>
</dbReference>
<organism evidence="2 3">
    <name type="scientific">Anaerohalosphaera lusitana</name>
    <dbReference type="NCBI Taxonomy" id="1936003"/>
    <lineage>
        <taxon>Bacteria</taxon>
        <taxon>Pseudomonadati</taxon>
        <taxon>Planctomycetota</taxon>
        <taxon>Phycisphaerae</taxon>
        <taxon>Sedimentisphaerales</taxon>
        <taxon>Anaerohalosphaeraceae</taxon>
        <taxon>Anaerohalosphaera</taxon>
    </lineage>
</organism>
<keyword evidence="3" id="KW-1185">Reference proteome</keyword>
<keyword evidence="1" id="KW-0472">Membrane</keyword>
<feature type="transmembrane region" description="Helical" evidence="1">
    <location>
        <begin position="7"/>
        <end position="25"/>
    </location>
</feature>
<dbReference type="Proteomes" id="UP000189674">
    <property type="component" value="Chromosome"/>
</dbReference>
<feature type="transmembrane region" description="Helical" evidence="1">
    <location>
        <begin position="55"/>
        <end position="72"/>
    </location>
</feature>
<reference evidence="3" key="1">
    <citation type="submission" date="2017-02" db="EMBL/GenBank/DDBJ databases">
        <title>Comparative genomics and description of representatives of a novel lineage of planctomycetes thriving in anoxic sediments.</title>
        <authorList>
            <person name="Spring S."/>
            <person name="Bunk B."/>
            <person name="Sproer C."/>
        </authorList>
    </citation>
    <scope>NUCLEOTIDE SEQUENCE [LARGE SCALE GENOMIC DNA]</scope>
    <source>
        <strain evidence="3">ST-NAGAB-D1</strain>
    </source>
</reference>
<evidence type="ECO:0000313" key="2">
    <source>
        <dbReference type="EMBL" id="AQT67323.1"/>
    </source>
</evidence>
<sequence length="215" mass="23792">MKRLVNCVIAGLLICLIWGIIAYLTGIKAGVFAWAVSASVGICFASGSEGNKSKVFLAIVIASSAILLGKFIETTAENMEFTRKTTADTSENIEHDELMVAYIAHILADDLERQGKKVQWPAVVNNQRWWDKGNFPVGIWEEAKGYWDSIDAKEKQSLRETAKEKIMEDVGEFAFYPEKAGFIFGVSDVLMFVLAGFTTYIISGKNTKSFQKIAA</sequence>
<dbReference type="AlphaFoldDB" id="A0A1U9NHB8"/>
<feature type="transmembrane region" description="Helical" evidence="1">
    <location>
        <begin position="31"/>
        <end position="48"/>
    </location>
</feature>
<dbReference type="RefSeq" id="WP_146659473.1">
    <property type="nucleotide sequence ID" value="NZ_CP019791.1"/>
</dbReference>
<evidence type="ECO:0000256" key="1">
    <source>
        <dbReference type="SAM" id="Phobius"/>
    </source>
</evidence>
<evidence type="ECO:0000313" key="3">
    <source>
        <dbReference type="Proteomes" id="UP000189674"/>
    </source>
</evidence>
<feature type="transmembrane region" description="Helical" evidence="1">
    <location>
        <begin position="182"/>
        <end position="202"/>
    </location>
</feature>
<keyword evidence="1" id="KW-0812">Transmembrane</keyword>
<accession>A0A1U9NHB8</accession>
<protein>
    <submittedName>
        <fullName evidence="2">Uncharacterized protein</fullName>
    </submittedName>
</protein>